<dbReference type="PROSITE" id="PS00675">
    <property type="entry name" value="SIGMA54_INTERACT_1"/>
    <property type="match status" value="1"/>
</dbReference>
<dbReference type="InterPro" id="IPR009057">
    <property type="entry name" value="Homeodomain-like_sf"/>
</dbReference>
<name>A0A1M6IQH7_MALRU</name>
<dbReference type="GO" id="GO:0005524">
    <property type="term" value="F:ATP binding"/>
    <property type="evidence" value="ECO:0007669"/>
    <property type="project" value="UniProtKB-KW"/>
</dbReference>
<evidence type="ECO:0000256" key="2">
    <source>
        <dbReference type="ARBA" id="ARBA00022840"/>
    </source>
</evidence>
<dbReference type="Pfam" id="PF00158">
    <property type="entry name" value="Sigma54_activat"/>
    <property type="match status" value="1"/>
</dbReference>
<dbReference type="SUPFAM" id="SSF52172">
    <property type="entry name" value="CheY-like"/>
    <property type="match status" value="1"/>
</dbReference>
<keyword evidence="8" id="KW-0238">DNA-binding</keyword>
<dbReference type="SUPFAM" id="SSF52540">
    <property type="entry name" value="P-loop containing nucleoside triphosphate hydrolases"/>
    <property type="match status" value="1"/>
</dbReference>
<feature type="modified residue" description="4-aspartylphosphate" evidence="5">
    <location>
        <position position="60"/>
    </location>
</feature>
<evidence type="ECO:0000256" key="4">
    <source>
        <dbReference type="ARBA" id="ARBA00023163"/>
    </source>
</evidence>
<dbReference type="InterPro" id="IPR002197">
    <property type="entry name" value="HTH_Fis"/>
</dbReference>
<dbReference type="Gene3D" id="3.40.50.300">
    <property type="entry name" value="P-loop containing nucleotide triphosphate hydrolases"/>
    <property type="match status" value="1"/>
</dbReference>
<dbReference type="Gene3D" id="1.10.8.60">
    <property type="match status" value="1"/>
</dbReference>
<dbReference type="Pfam" id="PF25601">
    <property type="entry name" value="AAA_lid_14"/>
    <property type="match status" value="1"/>
</dbReference>
<dbReference type="PROSITE" id="PS50045">
    <property type="entry name" value="SIGMA54_INTERACT_4"/>
    <property type="match status" value="1"/>
</dbReference>
<dbReference type="GO" id="GO:0043565">
    <property type="term" value="F:sequence-specific DNA binding"/>
    <property type="evidence" value="ECO:0007669"/>
    <property type="project" value="InterPro"/>
</dbReference>
<dbReference type="FunFam" id="3.40.50.300:FF:000006">
    <property type="entry name" value="DNA-binding transcriptional regulator NtrC"/>
    <property type="match status" value="1"/>
</dbReference>
<organism evidence="8 9">
    <name type="scientific">Malonomonas rubra DSM 5091</name>
    <dbReference type="NCBI Taxonomy" id="1122189"/>
    <lineage>
        <taxon>Bacteria</taxon>
        <taxon>Pseudomonadati</taxon>
        <taxon>Thermodesulfobacteriota</taxon>
        <taxon>Desulfuromonadia</taxon>
        <taxon>Desulfuromonadales</taxon>
        <taxon>Geopsychrobacteraceae</taxon>
        <taxon>Malonomonas</taxon>
    </lineage>
</organism>
<dbReference type="Gene3D" id="3.40.50.2300">
    <property type="match status" value="1"/>
</dbReference>
<feature type="domain" description="Response regulatory" evidence="7">
    <location>
        <begin position="9"/>
        <end position="125"/>
    </location>
</feature>
<evidence type="ECO:0000256" key="5">
    <source>
        <dbReference type="PROSITE-ProRule" id="PRU00169"/>
    </source>
</evidence>
<dbReference type="InterPro" id="IPR011006">
    <property type="entry name" value="CheY-like_superfamily"/>
</dbReference>
<dbReference type="GO" id="GO:0000160">
    <property type="term" value="P:phosphorelay signal transduction system"/>
    <property type="evidence" value="ECO:0007669"/>
    <property type="project" value="InterPro"/>
</dbReference>
<keyword evidence="9" id="KW-1185">Reference proteome</keyword>
<reference evidence="8" key="1">
    <citation type="submission" date="2016-11" db="EMBL/GenBank/DDBJ databases">
        <authorList>
            <person name="Jaros S."/>
            <person name="Januszkiewicz K."/>
            <person name="Wedrychowicz H."/>
        </authorList>
    </citation>
    <scope>NUCLEOTIDE SEQUENCE [LARGE SCALE GENOMIC DNA]</scope>
    <source>
        <strain evidence="8">DSM 5091</strain>
    </source>
</reference>
<feature type="domain" description="Sigma-54 factor interaction" evidence="6">
    <location>
        <begin position="155"/>
        <end position="383"/>
    </location>
</feature>
<dbReference type="SMART" id="SM00382">
    <property type="entry name" value="AAA"/>
    <property type="match status" value="1"/>
</dbReference>
<dbReference type="PROSITE" id="PS00688">
    <property type="entry name" value="SIGMA54_INTERACT_3"/>
    <property type="match status" value="1"/>
</dbReference>
<dbReference type="InterPro" id="IPR003593">
    <property type="entry name" value="AAA+_ATPase"/>
</dbReference>
<dbReference type="SUPFAM" id="SSF46689">
    <property type="entry name" value="Homeodomain-like"/>
    <property type="match status" value="1"/>
</dbReference>
<dbReference type="Gene3D" id="1.10.10.60">
    <property type="entry name" value="Homeodomain-like"/>
    <property type="match status" value="1"/>
</dbReference>
<evidence type="ECO:0000259" key="7">
    <source>
        <dbReference type="PROSITE" id="PS50110"/>
    </source>
</evidence>
<dbReference type="RefSeq" id="WP_072908783.1">
    <property type="nucleotide sequence ID" value="NZ_FQZT01000007.1"/>
</dbReference>
<dbReference type="AlphaFoldDB" id="A0A1M6IQH7"/>
<evidence type="ECO:0000259" key="6">
    <source>
        <dbReference type="PROSITE" id="PS50045"/>
    </source>
</evidence>
<gene>
    <name evidence="8" type="ORF">SAMN02745165_02207</name>
</gene>
<accession>A0A1M6IQH7</accession>
<dbReference type="InterPro" id="IPR025944">
    <property type="entry name" value="Sigma_54_int_dom_CS"/>
</dbReference>
<dbReference type="STRING" id="1122189.SAMN02745165_02207"/>
<keyword evidence="1" id="KW-0547">Nucleotide-binding</keyword>
<dbReference type="Pfam" id="PF00072">
    <property type="entry name" value="Response_reg"/>
    <property type="match status" value="1"/>
</dbReference>
<sequence>MSDSQPRKPILIVDDEPTWINSLALSLKVSAGLNNVEKCSDSTLVPQLLEENSYSLALLDLTMPKLSGEELLELIAEKHPHLPVIIISGINQIETAIRCVKLGAEDFFVKTDERKRVVAGVQRVLEQSQLRQESRNLTEVLLSKEDGPAFNLPGLISNNPEMKKIFGYLQAISRSSEPVLITGESGVGKELIAKALHQVSCPDRPWVAVNVAGLDDTMFSDSLFGHVKGAYTSADQTRSGMIEQAQDGILFLDEIGDLSIASQIKLLRLIQEGEYYPLGSDKPRKIKARILVATNQDLQAKEAAGEFRRDLLYRLWAHRVAIPPLRERKEDIRGLLDHFLQEAAESMGKNVPTTPPELVPLLQTHNFPGNVRELRAMAFNAVSLHRRGVLSMVGFIDMLPTPSGKTEAVTLPEESRPQVSFNDVLPTIKQVNELLIEEAMKRSGDNQTLAARLLGISHQALSRRLKKNNE</sequence>
<keyword evidence="4" id="KW-0804">Transcription</keyword>
<dbReference type="Proteomes" id="UP000184171">
    <property type="component" value="Unassembled WGS sequence"/>
</dbReference>
<dbReference type="OrthoDB" id="9814761at2"/>
<evidence type="ECO:0000256" key="3">
    <source>
        <dbReference type="ARBA" id="ARBA00023015"/>
    </source>
</evidence>
<dbReference type="InterPro" id="IPR027417">
    <property type="entry name" value="P-loop_NTPase"/>
</dbReference>
<protein>
    <submittedName>
        <fullName evidence="8">DNA-binding transcriptional response regulator, NtrC family, contains REC, AAA-type ATPase, and a Fis-type DNA-binding domains</fullName>
    </submittedName>
</protein>
<dbReference type="SMART" id="SM00448">
    <property type="entry name" value="REC"/>
    <property type="match status" value="1"/>
</dbReference>
<keyword evidence="3" id="KW-0805">Transcription regulation</keyword>
<dbReference type="EMBL" id="FQZT01000007">
    <property type="protein sequence ID" value="SHJ36746.1"/>
    <property type="molecule type" value="Genomic_DNA"/>
</dbReference>
<dbReference type="InterPro" id="IPR001789">
    <property type="entry name" value="Sig_transdc_resp-reg_receiver"/>
</dbReference>
<evidence type="ECO:0000313" key="9">
    <source>
        <dbReference type="Proteomes" id="UP000184171"/>
    </source>
</evidence>
<keyword evidence="2" id="KW-0067">ATP-binding</keyword>
<dbReference type="Pfam" id="PF02954">
    <property type="entry name" value="HTH_8"/>
    <property type="match status" value="1"/>
</dbReference>
<evidence type="ECO:0000256" key="1">
    <source>
        <dbReference type="ARBA" id="ARBA00022741"/>
    </source>
</evidence>
<keyword evidence="5" id="KW-0597">Phosphoprotein</keyword>
<dbReference type="GO" id="GO:0006355">
    <property type="term" value="P:regulation of DNA-templated transcription"/>
    <property type="evidence" value="ECO:0007669"/>
    <property type="project" value="InterPro"/>
</dbReference>
<dbReference type="PRINTS" id="PR01590">
    <property type="entry name" value="HTHFIS"/>
</dbReference>
<dbReference type="InterPro" id="IPR058031">
    <property type="entry name" value="AAA_lid_NorR"/>
</dbReference>
<dbReference type="PROSITE" id="PS50110">
    <property type="entry name" value="RESPONSE_REGULATORY"/>
    <property type="match status" value="1"/>
</dbReference>
<proteinExistence type="predicted"/>
<dbReference type="InterPro" id="IPR025662">
    <property type="entry name" value="Sigma_54_int_dom_ATP-bd_1"/>
</dbReference>
<dbReference type="InterPro" id="IPR002078">
    <property type="entry name" value="Sigma_54_int"/>
</dbReference>
<dbReference type="CDD" id="cd00009">
    <property type="entry name" value="AAA"/>
    <property type="match status" value="1"/>
</dbReference>
<dbReference type="PANTHER" id="PTHR32071:SF13">
    <property type="entry name" value="RESPONSE REGULATOR HSFA"/>
    <property type="match status" value="1"/>
</dbReference>
<evidence type="ECO:0000313" key="8">
    <source>
        <dbReference type="EMBL" id="SHJ36746.1"/>
    </source>
</evidence>
<dbReference type="PANTHER" id="PTHR32071">
    <property type="entry name" value="TRANSCRIPTIONAL REGULATORY PROTEIN"/>
    <property type="match status" value="1"/>
</dbReference>